<keyword evidence="3" id="KW-1185">Reference proteome</keyword>
<sequence>MHFFLRSILFLPILLLATPLHAGNLQVGAALIDVTPAKLPVLVNGGMTSRSLDRVKTKVSARALVFADGQDRAAIVVVDSCMIGRVLLDEVKTLAAAKTGIPATQILISATHAHSAPASMGCLGTDADPDYVPFLRNCLVEVIERALSRLQPAQIGFARIMAPEYTALRQWIRRPDRIAEDPFGNPTVRANMHAPANP</sequence>
<feature type="chain" id="PRO_5022982061" evidence="1">
    <location>
        <begin position="23"/>
        <end position="198"/>
    </location>
</feature>
<reference evidence="2 3" key="2">
    <citation type="submission" date="2019-08" db="EMBL/GenBank/DDBJ databases">
        <authorList>
            <person name="Henke P."/>
        </authorList>
    </citation>
    <scope>NUCLEOTIDE SEQUENCE [LARGE SCALE GENOMIC DNA]</scope>
    <source>
        <strain evidence="2">Phe10_nw2017</strain>
    </source>
</reference>
<proteinExistence type="predicted"/>
<comment type="caution">
    <text evidence="2">The sequence shown here is derived from an EMBL/GenBank/DDBJ whole genome shotgun (WGS) entry which is preliminary data.</text>
</comment>
<keyword evidence="1" id="KW-0732">Signal</keyword>
<organism evidence="2 3">
    <name type="scientific">Planctomyces bekefii</name>
    <dbReference type="NCBI Taxonomy" id="1653850"/>
    <lineage>
        <taxon>Bacteria</taxon>
        <taxon>Pseudomonadati</taxon>
        <taxon>Planctomycetota</taxon>
        <taxon>Planctomycetia</taxon>
        <taxon>Planctomycetales</taxon>
        <taxon>Planctomycetaceae</taxon>
        <taxon>Planctomyces</taxon>
    </lineage>
</organism>
<evidence type="ECO:0000313" key="3">
    <source>
        <dbReference type="Proteomes" id="UP000321083"/>
    </source>
</evidence>
<evidence type="ECO:0000256" key="1">
    <source>
        <dbReference type="SAM" id="SignalP"/>
    </source>
</evidence>
<feature type="signal peptide" evidence="1">
    <location>
        <begin position="1"/>
        <end position="22"/>
    </location>
</feature>
<reference evidence="2 3" key="1">
    <citation type="submission" date="2019-08" db="EMBL/GenBank/DDBJ databases">
        <title>100 year-old enigma solved: identification of Planctomyces bekefii, the type genus and species of the phylum Planctomycetes.</title>
        <authorList>
            <person name="Svetlana D.N."/>
            <person name="Overmann J."/>
        </authorList>
    </citation>
    <scope>NUCLEOTIDE SEQUENCE [LARGE SCALE GENOMIC DNA]</scope>
    <source>
        <strain evidence="2">Phe10_nw2017</strain>
    </source>
</reference>
<dbReference type="AlphaFoldDB" id="A0A5C6MDD1"/>
<feature type="non-terminal residue" evidence="2">
    <location>
        <position position="198"/>
    </location>
</feature>
<name>A0A5C6MDD1_9PLAN</name>
<accession>A0A5C6MDD1</accession>
<gene>
    <name evidence="2" type="ORF">E3A20_03400</name>
</gene>
<evidence type="ECO:0000313" key="2">
    <source>
        <dbReference type="EMBL" id="TWW12169.1"/>
    </source>
</evidence>
<dbReference type="Proteomes" id="UP000321083">
    <property type="component" value="Unassembled WGS sequence"/>
</dbReference>
<protein>
    <submittedName>
        <fullName evidence="2">Uncharacterized protein</fullName>
    </submittedName>
</protein>
<dbReference type="EMBL" id="SRHE01000035">
    <property type="protein sequence ID" value="TWW12169.1"/>
    <property type="molecule type" value="Genomic_DNA"/>
</dbReference>